<evidence type="ECO:0000256" key="1">
    <source>
        <dbReference type="SAM" id="MobiDB-lite"/>
    </source>
</evidence>
<keyword evidence="3" id="KW-1185">Reference proteome</keyword>
<protein>
    <submittedName>
        <fullName evidence="2">Uncharacterized protein</fullName>
    </submittedName>
</protein>
<dbReference type="AlphaFoldDB" id="A0A4D4KX64"/>
<dbReference type="EMBL" id="BJHW01000001">
    <property type="protein sequence ID" value="GDY51456.1"/>
    <property type="molecule type" value="Genomic_DNA"/>
</dbReference>
<evidence type="ECO:0000313" key="3">
    <source>
        <dbReference type="Proteomes" id="UP000301309"/>
    </source>
</evidence>
<evidence type="ECO:0000313" key="2">
    <source>
        <dbReference type="EMBL" id="GDY51456.1"/>
    </source>
</evidence>
<name>A0A4D4KX64_STRVO</name>
<reference evidence="2 3" key="1">
    <citation type="journal article" date="2020" name="Int. J. Syst. Evol. Microbiol.">
        <title>Reclassification of Streptomyces castelarensis and Streptomyces sporoclivatus as later heterotypic synonyms of Streptomyces antimycoticus.</title>
        <authorList>
            <person name="Komaki H."/>
            <person name="Tamura T."/>
        </authorList>
    </citation>
    <scope>NUCLEOTIDE SEQUENCE [LARGE SCALE GENOMIC DNA]</scope>
    <source>
        <strain evidence="2 3">NBRC 13459</strain>
    </source>
</reference>
<feature type="region of interest" description="Disordered" evidence="1">
    <location>
        <begin position="78"/>
        <end position="102"/>
    </location>
</feature>
<comment type="caution">
    <text evidence="2">The sequence shown here is derived from an EMBL/GenBank/DDBJ whole genome shotgun (WGS) entry which is preliminary data.</text>
</comment>
<accession>A0A4D4KX64</accession>
<organism evidence="2 3">
    <name type="scientific">Streptomyces violaceusniger</name>
    <dbReference type="NCBI Taxonomy" id="68280"/>
    <lineage>
        <taxon>Bacteria</taxon>
        <taxon>Bacillati</taxon>
        <taxon>Actinomycetota</taxon>
        <taxon>Actinomycetes</taxon>
        <taxon>Kitasatosporales</taxon>
        <taxon>Streptomycetaceae</taxon>
        <taxon>Streptomyces</taxon>
        <taxon>Streptomyces violaceusniger group</taxon>
    </lineage>
</organism>
<proteinExistence type="predicted"/>
<dbReference type="Proteomes" id="UP000301309">
    <property type="component" value="Unassembled WGS sequence"/>
</dbReference>
<gene>
    <name evidence="2" type="ORF">SVIO_020790</name>
</gene>
<feature type="compositionally biased region" description="Polar residues" evidence="1">
    <location>
        <begin position="78"/>
        <end position="87"/>
    </location>
</feature>
<sequence>MVSAGVARDIMPPCPARWWAMVWLRRVMILAAVGRVRCPATWAAAISPWEWPMTASGWMPTDCQRAARETTTAKVAGWTTSTRSSEGASGAPVMTSMRDQSV</sequence>